<dbReference type="PANTHER" id="PTHR44591">
    <property type="entry name" value="STRESS RESPONSE REGULATOR PROTEIN 1"/>
    <property type="match status" value="1"/>
</dbReference>
<evidence type="ECO:0000256" key="1">
    <source>
        <dbReference type="ARBA" id="ARBA00022553"/>
    </source>
</evidence>
<protein>
    <recommendedName>
        <fullName evidence="2">Response regulatory domain-containing protein</fullName>
    </recommendedName>
</protein>
<dbReference type="InterPro" id="IPR011006">
    <property type="entry name" value="CheY-like_superfamily"/>
</dbReference>
<dbReference type="Gene3D" id="3.40.50.2300">
    <property type="match status" value="1"/>
</dbReference>
<organism evidence="3">
    <name type="scientific">marine sediment metagenome</name>
    <dbReference type="NCBI Taxonomy" id="412755"/>
    <lineage>
        <taxon>unclassified sequences</taxon>
        <taxon>metagenomes</taxon>
        <taxon>ecological metagenomes</taxon>
    </lineage>
</organism>
<name>A0A0F9L7X3_9ZZZZ</name>
<dbReference type="PANTHER" id="PTHR44591:SF3">
    <property type="entry name" value="RESPONSE REGULATORY DOMAIN-CONTAINING PROTEIN"/>
    <property type="match status" value="1"/>
</dbReference>
<feature type="non-terminal residue" evidence="3">
    <location>
        <position position="1"/>
    </location>
</feature>
<dbReference type="Pfam" id="PF00072">
    <property type="entry name" value="Response_reg"/>
    <property type="match status" value="1"/>
</dbReference>
<comment type="caution">
    <text evidence="3">The sequence shown here is derived from an EMBL/GenBank/DDBJ whole genome shotgun (WGS) entry which is preliminary data.</text>
</comment>
<proteinExistence type="predicted"/>
<gene>
    <name evidence="3" type="ORF">LCGC14_1308390</name>
</gene>
<dbReference type="EMBL" id="LAZR01007699">
    <property type="protein sequence ID" value="KKM83541.1"/>
    <property type="molecule type" value="Genomic_DNA"/>
</dbReference>
<sequence length="221" mass="25456">IGYKGPTRKILVVDNEPVDRELLINILEPLGFDVKEAASGAECLQLYPQFQPEIIFMDLAMPEMDGWETIHLIRNIHRSNVLIGIISANAFDRNLENSSGISDKDFIIKPVNLLELINWIGERLNLEWIEAEPQAKAPEPKKLSALENQHYQVPPRDVLNQLLDMIDMGYVVGVRKLISELEEQETDYQLFINDIRRMSDHFELESMKQFIEDKLKALTDV</sequence>
<reference evidence="3" key="1">
    <citation type="journal article" date="2015" name="Nature">
        <title>Complex archaea that bridge the gap between prokaryotes and eukaryotes.</title>
        <authorList>
            <person name="Spang A."/>
            <person name="Saw J.H."/>
            <person name="Jorgensen S.L."/>
            <person name="Zaremba-Niedzwiedzka K."/>
            <person name="Martijn J."/>
            <person name="Lind A.E."/>
            <person name="van Eijk R."/>
            <person name="Schleper C."/>
            <person name="Guy L."/>
            <person name="Ettema T.J."/>
        </authorList>
    </citation>
    <scope>NUCLEOTIDE SEQUENCE</scope>
</reference>
<dbReference type="SUPFAM" id="SSF52172">
    <property type="entry name" value="CheY-like"/>
    <property type="match status" value="1"/>
</dbReference>
<feature type="domain" description="Response regulatory" evidence="2">
    <location>
        <begin position="9"/>
        <end position="124"/>
    </location>
</feature>
<dbReference type="CDD" id="cd17546">
    <property type="entry name" value="REC_hyHK_CKI1_RcsC-like"/>
    <property type="match status" value="1"/>
</dbReference>
<dbReference type="InterPro" id="IPR001789">
    <property type="entry name" value="Sig_transdc_resp-reg_receiver"/>
</dbReference>
<dbReference type="GO" id="GO:0000160">
    <property type="term" value="P:phosphorelay signal transduction system"/>
    <property type="evidence" value="ECO:0007669"/>
    <property type="project" value="InterPro"/>
</dbReference>
<dbReference type="PROSITE" id="PS50110">
    <property type="entry name" value="RESPONSE_REGULATORY"/>
    <property type="match status" value="1"/>
</dbReference>
<dbReference type="AlphaFoldDB" id="A0A0F9L7X3"/>
<evidence type="ECO:0000313" key="3">
    <source>
        <dbReference type="EMBL" id="KKM83541.1"/>
    </source>
</evidence>
<dbReference type="SMART" id="SM00448">
    <property type="entry name" value="REC"/>
    <property type="match status" value="1"/>
</dbReference>
<accession>A0A0F9L7X3</accession>
<dbReference type="InterPro" id="IPR050595">
    <property type="entry name" value="Bact_response_regulator"/>
</dbReference>
<evidence type="ECO:0000259" key="2">
    <source>
        <dbReference type="PROSITE" id="PS50110"/>
    </source>
</evidence>
<keyword evidence="1" id="KW-0597">Phosphoprotein</keyword>